<dbReference type="PANTHER" id="PTHR35894">
    <property type="entry name" value="GENERAL SECRETION PATHWAY PROTEIN A-RELATED"/>
    <property type="match status" value="1"/>
</dbReference>
<evidence type="ECO:0000256" key="2">
    <source>
        <dbReference type="SAM" id="Phobius"/>
    </source>
</evidence>
<dbReference type="InterPro" id="IPR027417">
    <property type="entry name" value="P-loop_NTPase"/>
</dbReference>
<dbReference type="SUPFAM" id="SSF52540">
    <property type="entry name" value="P-loop containing nucleoside triphosphate hydrolases"/>
    <property type="match status" value="1"/>
</dbReference>
<keyword evidence="2" id="KW-0812">Transmembrane</keyword>
<feature type="compositionally biased region" description="Basic and acidic residues" evidence="1">
    <location>
        <begin position="333"/>
        <end position="345"/>
    </location>
</feature>
<evidence type="ECO:0000313" key="5">
    <source>
        <dbReference type="Proteomes" id="UP000184076"/>
    </source>
</evidence>
<dbReference type="EMBL" id="FQVB01000008">
    <property type="protein sequence ID" value="SHE90031.1"/>
    <property type="molecule type" value="Genomic_DNA"/>
</dbReference>
<organism evidence="4 5">
    <name type="scientific">Desulfacinum infernum DSM 9756</name>
    <dbReference type="NCBI Taxonomy" id="1121391"/>
    <lineage>
        <taxon>Bacteria</taxon>
        <taxon>Pseudomonadati</taxon>
        <taxon>Thermodesulfobacteriota</taxon>
        <taxon>Syntrophobacteria</taxon>
        <taxon>Syntrophobacterales</taxon>
        <taxon>Syntrophobacteraceae</taxon>
        <taxon>Desulfacinum</taxon>
    </lineage>
</organism>
<dbReference type="RefSeq" id="WP_073037590.1">
    <property type="nucleotide sequence ID" value="NZ_FQVB01000008.1"/>
</dbReference>
<sequence length="589" mass="64745">MYLDFYGLRAEPFHITPDPDFLYLSPSHKEALAAIVYGVEQRKGFITITGEVGVGKTTIVRTYLERYDPEKIKTVLVFNANVSFKGLLKTIYRELGLDPPDVDTYELVHHLHLELIQQYQEGWNVVLIIDEAQNMPVETLENLRMLSNLESTKDKLIQIILIGQPELEGILNLHQLRQLKQRIAIRTKLKPLTREESLDYIRHRLALVQVEKRTLFTDKALKRIVKEAAGIPRRINIICDNALITGFGYGRKTITPAIIGEVVDDLEGRVRKRRPWTWATAVLACAVLAGVFYLWNPTAQQKILLWARTWLPALFSTVEDNEAHTAPAAPTTSRDDLPSDADTPRQRILKPLPLPETGAAPADPGRKEALPAEDEPPPSTQKTEPLFRSPASLNRSAYPSPLLFPADFRGVPPSPSPVEKARLARLLTVAKPEGLTLEPVVLSGTGGSPISSRGHPVEEDPKPAWVAKTPREPPQTAPEEKKRLPDAAPAPPGATKDSQLPKAGSTVDIPSVMARQAPAGPQSPESASLDVDLRPSPSTTAGNAPAGSPPSPPTFAQPSDQEVPQPDPGKVIDFLLNKRSKTRPTPSTP</sequence>
<feature type="domain" description="AAA+ ATPase" evidence="3">
    <location>
        <begin position="42"/>
        <end position="182"/>
    </location>
</feature>
<keyword evidence="5" id="KW-1185">Reference proteome</keyword>
<dbReference type="InterPro" id="IPR049945">
    <property type="entry name" value="AAA_22"/>
</dbReference>
<name>A0A1M4X9G1_9BACT</name>
<dbReference type="AlphaFoldDB" id="A0A1M4X9G1"/>
<feature type="transmembrane region" description="Helical" evidence="2">
    <location>
        <begin position="276"/>
        <end position="295"/>
    </location>
</feature>
<dbReference type="Gene3D" id="3.40.50.300">
    <property type="entry name" value="P-loop containing nucleotide triphosphate hydrolases"/>
    <property type="match status" value="1"/>
</dbReference>
<protein>
    <submittedName>
        <fullName evidence="4">General secretion pathway protein A</fullName>
    </submittedName>
</protein>
<reference evidence="5" key="1">
    <citation type="submission" date="2016-11" db="EMBL/GenBank/DDBJ databases">
        <authorList>
            <person name="Varghese N."/>
            <person name="Submissions S."/>
        </authorList>
    </citation>
    <scope>NUCLEOTIDE SEQUENCE [LARGE SCALE GENOMIC DNA]</scope>
    <source>
        <strain evidence="5">DSM 9756</strain>
    </source>
</reference>
<evidence type="ECO:0000256" key="1">
    <source>
        <dbReference type="SAM" id="MobiDB-lite"/>
    </source>
</evidence>
<keyword evidence="2" id="KW-0472">Membrane</keyword>
<dbReference type="OrthoDB" id="9779230at2"/>
<accession>A0A1M4X9G1</accession>
<evidence type="ECO:0000313" key="4">
    <source>
        <dbReference type="EMBL" id="SHE90031.1"/>
    </source>
</evidence>
<dbReference type="GO" id="GO:0016887">
    <property type="term" value="F:ATP hydrolysis activity"/>
    <property type="evidence" value="ECO:0007669"/>
    <property type="project" value="InterPro"/>
</dbReference>
<dbReference type="Pfam" id="PF13401">
    <property type="entry name" value="AAA_22"/>
    <property type="match status" value="1"/>
</dbReference>
<feature type="region of interest" description="Disordered" evidence="1">
    <location>
        <begin position="439"/>
        <end position="589"/>
    </location>
</feature>
<dbReference type="Proteomes" id="UP000184076">
    <property type="component" value="Unassembled WGS sequence"/>
</dbReference>
<dbReference type="InterPro" id="IPR003593">
    <property type="entry name" value="AAA+_ATPase"/>
</dbReference>
<feature type="region of interest" description="Disordered" evidence="1">
    <location>
        <begin position="322"/>
        <end position="387"/>
    </location>
</feature>
<dbReference type="SMART" id="SM00382">
    <property type="entry name" value="AAA"/>
    <property type="match status" value="1"/>
</dbReference>
<gene>
    <name evidence="4" type="ORF">SAMN02745206_01019</name>
</gene>
<dbReference type="PANTHER" id="PTHR35894:SF1">
    <property type="entry name" value="PHOSPHORIBULOKINASE _ URIDINE KINASE FAMILY"/>
    <property type="match status" value="1"/>
</dbReference>
<evidence type="ECO:0000259" key="3">
    <source>
        <dbReference type="SMART" id="SM00382"/>
    </source>
</evidence>
<proteinExistence type="predicted"/>
<dbReference type="STRING" id="1121391.SAMN02745206_01019"/>
<keyword evidence="2" id="KW-1133">Transmembrane helix</keyword>
<dbReference type="InterPro" id="IPR052026">
    <property type="entry name" value="ExeA_AAA_ATPase_DNA-bind"/>
</dbReference>